<dbReference type="RefSeq" id="WP_121048401.1">
    <property type="nucleotide sequence ID" value="NZ_AP018711.1"/>
</dbReference>
<evidence type="ECO:0000256" key="1">
    <source>
        <dbReference type="SAM" id="MobiDB-lite"/>
    </source>
</evidence>
<proteinExistence type="predicted"/>
<sequence length="425" mass="47816">MKPPPRPVALRFAEHMLPKLWSAGVLPPPDLDEHRLFRQARRVSKLDDFGPDDGWRDTLAVLLGALRDAPLNAIGRTIAHGSILKVLVDRLRAEALFAEHPDIRARPLAPPLIICGQMRSGTTRLQRLLACDDRFAHLRLYETMSPVPRPDMRRDPRIRWAGFGVRFINWANPGNAAAHPTGAMEPDEETGLLEHSFWGAQIEAQRRIPAFARYCESADPLPVYGRFADLLRLAGWFRRDDPRLPWLLKSPQYLQDLPALSSVFPGARFIFVTREAEALIASGCSLIWNQMVVQSDVVDAAWIGREWLHKTALRQARADAFRATLPDAHAFALDFADMEQNWRGSIRHVYDWLGLPIGAALMERMEHYVARERRHVGHRYRLTDFGLTREAVTSALEASSPAYRPSSRAADVAAAASQGAASETR</sequence>
<dbReference type="PANTHER" id="PTHR36451:SF1">
    <property type="entry name" value="OMEGA-HYDROXY-BETA-DIHYDROMENAQUINONE-9 SULFOTRANSFERASE STF3"/>
    <property type="match status" value="1"/>
</dbReference>
<accession>A0ABX9T333</accession>
<comment type="caution">
    <text evidence="2">The sequence shown here is derived from an EMBL/GenBank/DDBJ whole genome shotgun (WGS) entry which is preliminary data.</text>
</comment>
<reference evidence="2 3" key="1">
    <citation type="submission" date="2018-10" db="EMBL/GenBank/DDBJ databases">
        <title>Genomic Encyclopedia of Type Strains, Phase IV (KMG-IV): sequencing the most valuable type-strain genomes for metagenomic binning, comparative biology and taxonomic classification.</title>
        <authorList>
            <person name="Goeker M."/>
        </authorList>
    </citation>
    <scope>NUCLEOTIDE SEQUENCE [LARGE SCALE GENOMIC DNA]</scope>
    <source>
        <strain evidence="2 3">DSM 19791</strain>
    </source>
</reference>
<dbReference type="Pfam" id="PF13469">
    <property type="entry name" value="Sulfotransfer_3"/>
    <property type="match status" value="1"/>
</dbReference>
<dbReference type="InterPro" id="IPR052736">
    <property type="entry name" value="Stf3_sulfotransferase"/>
</dbReference>
<dbReference type="PANTHER" id="PTHR36451">
    <property type="entry name" value="PAPS-DEPENDENT SULFOTRANSFERASE STF3"/>
    <property type="match status" value="1"/>
</dbReference>
<feature type="region of interest" description="Disordered" evidence="1">
    <location>
        <begin position="400"/>
        <end position="425"/>
    </location>
</feature>
<dbReference type="SUPFAM" id="SSF52540">
    <property type="entry name" value="P-loop containing nucleoside triphosphate hydrolases"/>
    <property type="match status" value="1"/>
</dbReference>
<evidence type="ECO:0000313" key="2">
    <source>
        <dbReference type="EMBL" id="RKS91829.1"/>
    </source>
</evidence>
<dbReference type="Proteomes" id="UP000276029">
    <property type="component" value="Unassembled WGS sequence"/>
</dbReference>
<dbReference type="EMBL" id="RBWX01000007">
    <property type="protein sequence ID" value="RKS91829.1"/>
    <property type="molecule type" value="Genomic_DNA"/>
</dbReference>
<organism evidence="2 3">
    <name type="scientific">Sphingosinicella microcystinivorans</name>
    <dbReference type="NCBI Taxonomy" id="335406"/>
    <lineage>
        <taxon>Bacteria</taxon>
        <taxon>Pseudomonadati</taxon>
        <taxon>Pseudomonadota</taxon>
        <taxon>Alphaproteobacteria</taxon>
        <taxon>Sphingomonadales</taxon>
        <taxon>Sphingosinicellaceae</taxon>
        <taxon>Sphingosinicella</taxon>
    </lineage>
</organism>
<evidence type="ECO:0000313" key="3">
    <source>
        <dbReference type="Proteomes" id="UP000276029"/>
    </source>
</evidence>
<dbReference type="InterPro" id="IPR027417">
    <property type="entry name" value="P-loop_NTPase"/>
</dbReference>
<keyword evidence="3" id="KW-1185">Reference proteome</keyword>
<dbReference type="Gene3D" id="3.40.50.300">
    <property type="entry name" value="P-loop containing nucleotide triphosphate hydrolases"/>
    <property type="match status" value="1"/>
</dbReference>
<name>A0ABX9T333_SPHMI</name>
<gene>
    <name evidence="2" type="ORF">DFR51_1400</name>
</gene>
<protein>
    <submittedName>
        <fullName evidence="2">Sulfotransferase family protein</fullName>
    </submittedName>
</protein>